<evidence type="ECO:0000313" key="2">
    <source>
        <dbReference type="Proteomes" id="UP000274429"/>
    </source>
</evidence>
<reference evidence="3" key="1">
    <citation type="submission" date="2017-02" db="UniProtKB">
        <authorList>
            <consortium name="WormBaseParasite"/>
        </authorList>
    </citation>
    <scope>IDENTIFICATION</scope>
</reference>
<name>A0A0R3X3H2_HYDTA</name>
<sequence>MLCGITDHMAPGHLDATFTEQFGVELDCTDTGCTDYPGEVSILDHEVAFYGDDSDSEYHLARPALPGPSNNNTTILAPFIPLFLGDRHSGFGVVELRGFANLRLGCVALWLVFGCVDCDAAHFHFYTFLNFVVVEWVVKELALGGRRKRRIGVDLVWVVHGTMIS</sequence>
<proteinExistence type="predicted"/>
<evidence type="ECO:0000313" key="1">
    <source>
        <dbReference type="EMBL" id="VDM32353.1"/>
    </source>
</evidence>
<gene>
    <name evidence="1" type="ORF">TTAC_LOCUS7883</name>
</gene>
<reference evidence="1 2" key="2">
    <citation type="submission" date="2018-11" db="EMBL/GenBank/DDBJ databases">
        <authorList>
            <consortium name="Pathogen Informatics"/>
        </authorList>
    </citation>
    <scope>NUCLEOTIDE SEQUENCE [LARGE SCALE GENOMIC DNA]</scope>
</reference>
<dbReference type="WBParaSite" id="TTAC_0000789801-mRNA-1">
    <property type="protein sequence ID" value="TTAC_0000789801-mRNA-1"/>
    <property type="gene ID" value="TTAC_0000789801"/>
</dbReference>
<evidence type="ECO:0000313" key="3">
    <source>
        <dbReference type="WBParaSite" id="TTAC_0000789801-mRNA-1"/>
    </source>
</evidence>
<keyword evidence="2" id="KW-1185">Reference proteome</keyword>
<dbReference type="EMBL" id="UYWX01020417">
    <property type="protein sequence ID" value="VDM32353.1"/>
    <property type="molecule type" value="Genomic_DNA"/>
</dbReference>
<accession>A0A0R3X3H2</accession>
<dbReference type="Proteomes" id="UP000274429">
    <property type="component" value="Unassembled WGS sequence"/>
</dbReference>
<dbReference type="AlphaFoldDB" id="A0A0R3X3H2"/>
<organism evidence="3">
    <name type="scientific">Hydatigena taeniaeformis</name>
    <name type="common">Feline tapeworm</name>
    <name type="synonym">Taenia taeniaeformis</name>
    <dbReference type="NCBI Taxonomy" id="6205"/>
    <lineage>
        <taxon>Eukaryota</taxon>
        <taxon>Metazoa</taxon>
        <taxon>Spiralia</taxon>
        <taxon>Lophotrochozoa</taxon>
        <taxon>Platyhelminthes</taxon>
        <taxon>Cestoda</taxon>
        <taxon>Eucestoda</taxon>
        <taxon>Cyclophyllidea</taxon>
        <taxon>Taeniidae</taxon>
        <taxon>Hydatigera</taxon>
    </lineage>
</organism>
<protein>
    <submittedName>
        <fullName evidence="1 3">Uncharacterized protein</fullName>
    </submittedName>
</protein>